<dbReference type="InterPro" id="IPR012340">
    <property type="entry name" value="NA-bd_OB-fold"/>
</dbReference>
<evidence type="ECO:0000256" key="1">
    <source>
        <dbReference type="SAM" id="MobiDB-lite"/>
    </source>
</evidence>
<proteinExistence type="predicted"/>
<feature type="region of interest" description="Disordered" evidence="1">
    <location>
        <begin position="152"/>
        <end position="172"/>
    </location>
</feature>
<dbReference type="RefSeq" id="WP_197481809.1">
    <property type="nucleotide sequence ID" value="NZ_CP132970.1"/>
</dbReference>
<gene>
    <name evidence="2" type="ORF">RBB84_02260</name>
</gene>
<feature type="compositionally biased region" description="Basic and acidic residues" evidence="1">
    <location>
        <begin position="156"/>
        <end position="172"/>
    </location>
</feature>
<sequence length="212" mass="23481">MTSRGVVRSWDLERMHGVIDGDDVPGGCLVRFAAVAVDGFPALNPGEPVDFEWHRLEHPTSGYAYECTRAWPAEQQPATRDRHVFRTGLWTIRADGTADTLTVAAPEQDSPAAAFDGQTTGVVRLWNDDEGWGVIDSPHTPRRMLGALQPPRRRRIPDPRARGHGDRVLEAGHRPGRLPLLRHPRRTPPALTDEPVLVAAATRIPRVDHRCG</sequence>
<reference evidence="2" key="1">
    <citation type="submission" date="2023-08" db="EMBL/GenBank/DDBJ databases">
        <title>The novel hydrolase IpcH responsible for the initial isoprocarb degradation step in Rhodococcus sp. D-6.</title>
        <authorList>
            <person name="Zhu Q."/>
        </authorList>
    </citation>
    <scope>NUCLEOTIDE SEQUENCE</scope>
    <source>
        <strain evidence="2">D-6</strain>
    </source>
</reference>
<accession>A0AAU7UYD6</accession>
<name>A0AAU7UYD6_9NOCA</name>
<evidence type="ECO:0000313" key="2">
    <source>
        <dbReference type="EMBL" id="XBW04824.1"/>
    </source>
</evidence>
<dbReference type="AlphaFoldDB" id="A0AAU7UYD6"/>
<dbReference type="EMBL" id="CP132970">
    <property type="protein sequence ID" value="XBW04824.1"/>
    <property type="molecule type" value="Genomic_DNA"/>
</dbReference>
<dbReference type="Gene3D" id="2.40.50.140">
    <property type="entry name" value="Nucleic acid-binding proteins"/>
    <property type="match status" value="1"/>
</dbReference>
<protein>
    <submittedName>
        <fullName evidence="2">Uncharacterized protein</fullName>
    </submittedName>
</protein>
<organism evidence="2">
    <name type="scientific">Rhodococcus sp. D-6</name>
    <dbReference type="NCBI Taxonomy" id="1387842"/>
    <lineage>
        <taxon>Bacteria</taxon>
        <taxon>Bacillati</taxon>
        <taxon>Actinomycetota</taxon>
        <taxon>Actinomycetes</taxon>
        <taxon>Mycobacteriales</taxon>
        <taxon>Nocardiaceae</taxon>
        <taxon>Rhodococcus</taxon>
    </lineage>
</organism>
<dbReference type="KEGG" id="rhox:RBB84_02260"/>